<protein>
    <submittedName>
        <fullName evidence="6">DUF2585 family protein</fullName>
    </submittedName>
</protein>
<dbReference type="Proteomes" id="UP001241605">
    <property type="component" value="Chromosome"/>
</dbReference>
<evidence type="ECO:0000256" key="1">
    <source>
        <dbReference type="ARBA" id="ARBA00022475"/>
    </source>
</evidence>
<keyword evidence="3 5" id="KW-1133">Transmembrane helix</keyword>
<evidence type="ECO:0000313" key="7">
    <source>
        <dbReference type="Proteomes" id="UP001241605"/>
    </source>
</evidence>
<evidence type="ECO:0000313" key="6">
    <source>
        <dbReference type="EMBL" id="WGW05836.1"/>
    </source>
</evidence>
<feature type="transmembrane region" description="Helical" evidence="5">
    <location>
        <begin position="139"/>
        <end position="159"/>
    </location>
</feature>
<feature type="transmembrane region" description="Helical" evidence="5">
    <location>
        <begin position="53"/>
        <end position="73"/>
    </location>
</feature>
<gene>
    <name evidence="6" type="ORF">QF118_10630</name>
</gene>
<organism evidence="6 7">
    <name type="scientific">Tropicibacter oceani</name>
    <dbReference type="NCBI Taxonomy" id="3058420"/>
    <lineage>
        <taxon>Bacteria</taxon>
        <taxon>Pseudomonadati</taxon>
        <taxon>Pseudomonadota</taxon>
        <taxon>Alphaproteobacteria</taxon>
        <taxon>Rhodobacterales</taxon>
        <taxon>Roseobacteraceae</taxon>
        <taxon>Tropicibacter</taxon>
    </lineage>
</organism>
<evidence type="ECO:0000256" key="2">
    <source>
        <dbReference type="ARBA" id="ARBA00022692"/>
    </source>
</evidence>
<name>A0ABY8QP77_9RHOB</name>
<evidence type="ECO:0000256" key="3">
    <source>
        <dbReference type="ARBA" id="ARBA00022989"/>
    </source>
</evidence>
<keyword evidence="4 5" id="KW-0472">Membrane</keyword>
<evidence type="ECO:0000256" key="4">
    <source>
        <dbReference type="ARBA" id="ARBA00023136"/>
    </source>
</evidence>
<dbReference type="InterPro" id="IPR019691">
    <property type="entry name" value="DUF2585"/>
</dbReference>
<dbReference type="NCBIfam" id="NF002099">
    <property type="entry name" value="PRK00944.1"/>
    <property type="match status" value="1"/>
</dbReference>
<keyword evidence="2 5" id="KW-0812">Transmembrane</keyword>
<accession>A0ABY8QP77</accession>
<keyword evidence="1" id="KW-1003">Cell membrane</keyword>
<dbReference type="EMBL" id="CP124616">
    <property type="protein sequence ID" value="WGW05836.1"/>
    <property type="molecule type" value="Genomic_DNA"/>
</dbReference>
<reference evidence="6 7" key="1">
    <citation type="submission" date="2023-05" db="EMBL/GenBank/DDBJ databases">
        <title>YMD87, complete Genome.</title>
        <authorList>
            <person name="Zhang J."/>
            <person name="Xu X."/>
        </authorList>
    </citation>
    <scope>NUCLEOTIDE SEQUENCE [LARGE SCALE GENOMIC DNA]</scope>
    <source>
        <strain evidence="6 7">YMD87</strain>
    </source>
</reference>
<proteinExistence type="predicted"/>
<sequence>MLRPALLFLAAAALMAGVLLLMGRGLICPCGYINLWAGADVGAEQSSQHLFDWYAPSHLIHGFAFYAGLWLLARRLPLDARFAIALLIEAAWELLENSAIIIERYRTVTVSSDYNGDSVVNSLADLLAMAAGFYLARILPVWLSVTLVIGFELLTAALIRDGLALNVLMLLWPLDAVLEWQQGL</sequence>
<keyword evidence="7" id="KW-1185">Reference proteome</keyword>
<evidence type="ECO:0000256" key="5">
    <source>
        <dbReference type="SAM" id="Phobius"/>
    </source>
</evidence>
<dbReference type="Pfam" id="PF10755">
    <property type="entry name" value="DUF2585"/>
    <property type="match status" value="1"/>
</dbReference>